<gene>
    <name evidence="5" type="ORF">GCM10010121_098940</name>
</gene>
<evidence type="ECO:0000256" key="3">
    <source>
        <dbReference type="SAM" id="MobiDB-lite"/>
    </source>
</evidence>
<sequence>MRTDSMAPSPNPKSASTLRPYGPQDEPGVRELIDADRLPGQPHCTPEKLAAAQRSPVPFPLAGWTVPAWPRISVLADAEDRPYGIIAYLSWTDVRSGLICWVHAYEDPSALRALLSHALAALADCTQIEAFVGAPPGSLGPGGLPCTRRGATHDALVHTGFTGRYQGCYLHLVLPAEPPPAKLVADVFPCDYPPGHRLIIREAAEPVAEAVVSVGPGHTATVYWIETLPARRRRGLGRKLLSQALALLAEQGATKVALVLDDAQQPASESQAATRLFHSFGFTHVDQLWTYQHRRPRAPRPGA</sequence>
<dbReference type="Pfam" id="PF00583">
    <property type="entry name" value="Acetyltransf_1"/>
    <property type="match status" value="1"/>
</dbReference>
<dbReference type="Proteomes" id="UP000657574">
    <property type="component" value="Unassembled WGS sequence"/>
</dbReference>
<dbReference type="SUPFAM" id="SSF55729">
    <property type="entry name" value="Acyl-CoA N-acyltransferases (Nat)"/>
    <property type="match status" value="1"/>
</dbReference>
<organism evidence="5 6">
    <name type="scientific">Streptomyces brasiliensis</name>
    <dbReference type="NCBI Taxonomy" id="1954"/>
    <lineage>
        <taxon>Bacteria</taxon>
        <taxon>Bacillati</taxon>
        <taxon>Actinomycetota</taxon>
        <taxon>Actinomycetes</taxon>
        <taxon>Kitasatosporales</taxon>
        <taxon>Streptomycetaceae</taxon>
        <taxon>Streptomyces</taxon>
    </lineage>
</organism>
<dbReference type="PROSITE" id="PS51186">
    <property type="entry name" value="GNAT"/>
    <property type="match status" value="1"/>
</dbReference>
<dbReference type="PANTHER" id="PTHR43420:SF44">
    <property type="entry name" value="ACETYLTRANSFERASE YPEA"/>
    <property type="match status" value="1"/>
</dbReference>
<name>A0A917UPG6_9ACTN</name>
<keyword evidence="2" id="KW-0012">Acyltransferase</keyword>
<dbReference type="Gene3D" id="3.40.630.30">
    <property type="match status" value="1"/>
</dbReference>
<evidence type="ECO:0000256" key="1">
    <source>
        <dbReference type="ARBA" id="ARBA00022679"/>
    </source>
</evidence>
<reference evidence="5" key="1">
    <citation type="journal article" date="2014" name="Int. J. Syst. Evol. Microbiol.">
        <title>Complete genome sequence of Corynebacterium casei LMG S-19264T (=DSM 44701T), isolated from a smear-ripened cheese.</title>
        <authorList>
            <consortium name="US DOE Joint Genome Institute (JGI-PGF)"/>
            <person name="Walter F."/>
            <person name="Albersmeier A."/>
            <person name="Kalinowski J."/>
            <person name="Ruckert C."/>
        </authorList>
    </citation>
    <scope>NUCLEOTIDE SEQUENCE</scope>
    <source>
        <strain evidence="5">JCM 3086</strain>
    </source>
</reference>
<comment type="caution">
    <text evidence="5">The sequence shown here is derived from an EMBL/GenBank/DDBJ whole genome shotgun (WGS) entry which is preliminary data.</text>
</comment>
<feature type="compositionally biased region" description="Polar residues" evidence="3">
    <location>
        <begin position="1"/>
        <end position="17"/>
    </location>
</feature>
<evidence type="ECO:0000256" key="2">
    <source>
        <dbReference type="ARBA" id="ARBA00023315"/>
    </source>
</evidence>
<dbReference type="AlphaFoldDB" id="A0A917UPG6"/>
<feature type="domain" description="N-acetyltransferase" evidence="4">
    <location>
        <begin position="155"/>
        <end position="301"/>
    </location>
</feature>
<reference evidence="5" key="2">
    <citation type="submission" date="2020-09" db="EMBL/GenBank/DDBJ databases">
        <authorList>
            <person name="Sun Q."/>
            <person name="Ohkuma M."/>
        </authorList>
    </citation>
    <scope>NUCLEOTIDE SEQUENCE</scope>
    <source>
        <strain evidence="5">JCM 3086</strain>
    </source>
</reference>
<evidence type="ECO:0000259" key="4">
    <source>
        <dbReference type="PROSITE" id="PS51186"/>
    </source>
</evidence>
<protein>
    <recommendedName>
        <fullName evidence="4">N-acetyltransferase domain-containing protein</fullName>
    </recommendedName>
</protein>
<accession>A0A917UPG6</accession>
<proteinExistence type="predicted"/>
<keyword evidence="6" id="KW-1185">Reference proteome</keyword>
<dbReference type="InterPro" id="IPR016181">
    <property type="entry name" value="Acyl_CoA_acyltransferase"/>
</dbReference>
<dbReference type="PANTHER" id="PTHR43420">
    <property type="entry name" value="ACETYLTRANSFERASE"/>
    <property type="match status" value="1"/>
</dbReference>
<dbReference type="GO" id="GO:0016747">
    <property type="term" value="F:acyltransferase activity, transferring groups other than amino-acyl groups"/>
    <property type="evidence" value="ECO:0007669"/>
    <property type="project" value="InterPro"/>
</dbReference>
<dbReference type="EMBL" id="BMQA01000151">
    <property type="protein sequence ID" value="GGJ72518.1"/>
    <property type="molecule type" value="Genomic_DNA"/>
</dbReference>
<feature type="region of interest" description="Disordered" evidence="3">
    <location>
        <begin position="1"/>
        <end position="28"/>
    </location>
</feature>
<dbReference type="InterPro" id="IPR000182">
    <property type="entry name" value="GNAT_dom"/>
</dbReference>
<evidence type="ECO:0000313" key="6">
    <source>
        <dbReference type="Proteomes" id="UP000657574"/>
    </source>
</evidence>
<keyword evidence="1" id="KW-0808">Transferase</keyword>
<evidence type="ECO:0000313" key="5">
    <source>
        <dbReference type="EMBL" id="GGJ72518.1"/>
    </source>
</evidence>
<dbReference type="InterPro" id="IPR050680">
    <property type="entry name" value="YpeA/RimI_acetyltransf"/>
</dbReference>